<dbReference type="SUPFAM" id="SSF50118">
    <property type="entry name" value="Cell growth inhibitor/plasmid maintenance toxic component"/>
    <property type="match status" value="1"/>
</dbReference>
<dbReference type="RefSeq" id="WP_186943135.1">
    <property type="nucleotide sequence ID" value="NZ_JACOGA010000016.1"/>
</dbReference>
<dbReference type="Gene3D" id="2.30.30.110">
    <property type="match status" value="1"/>
</dbReference>
<evidence type="ECO:0000256" key="1">
    <source>
        <dbReference type="ARBA" id="ARBA00005230"/>
    </source>
</evidence>
<evidence type="ECO:0000313" key="9">
    <source>
        <dbReference type="Proteomes" id="UP000624279"/>
    </source>
</evidence>
<keyword evidence="3" id="KW-0678">Repressor</keyword>
<comment type="similarity">
    <text evidence="1">Belongs to the CcdB toxin family.</text>
</comment>
<evidence type="ECO:0000256" key="3">
    <source>
        <dbReference type="ARBA" id="ARBA00022491"/>
    </source>
</evidence>
<dbReference type="EMBL" id="JACOGA010000016">
    <property type="protein sequence ID" value="MBC3875162.1"/>
    <property type="molecule type" value="Genomic_DNA"/>
</dbReference>
<protein>
    <recommendedName>
        <fullName evidence="2">Toxin CcdB</fullName>
    </recommendedName>
    <alternativeName>
        <fullName evidence="7">Cytotoxic protein CcdB</fullName>
    </alternativeName>
    <alternativeName>
        <fullName evidence="6">Protein LetD</fullName>
    </alternativeName>
</protein>
<proteinExistence type="inferred from homology"/>
<keyword evidence="5" id="KW-0804">Transcription</keyword>
<evidence type="ECO:0000256" key="4">
    <source>
        <dbReference type="ARBA" id="ARBA00023015"/>
    </source>
</evidence>
<sequence length="64" mass="7034">MNAFKNVEAPADLFPRITVNGKKYLLDTPQLAAIPLVELKEKVDTAAVFQVAILDALDRVFGAY</sequence>
<evidence type="ECO:0000313" key="8">
    <source>
        <dbReference type="EMBL" id="MBC3875162.1"/>
    </source>
</evidence>
<accession>A0ABR6YF79</accession>
<keyword evidence="4" id="KW-0805">Transcription regulation</keyword>
<dbReference type="Pfam" id="PF01845">
    <property type="entry name" value="CcdB"/>
    <property type="match status" value="1"/>
</dbReference>
<evidence type="ECO:0000256" key="2">
    <source>
        <dbReference type="ARBA" id="ARBA00015075"/>
    </source>
</evidence>
<name>A0ABR6YF79_9BURK</name>
<keyword evidence="9" id="KW-1185">Reference proteome</keyword>
<dbReference type="Proteomes" id="UP000624279">
    <property type="component" value="Unassembled WGS sequence"/>
</dbReference>
<organism evidence="8 9">
    <name type="scientific">Undibacterium flavidum</name>
    <dbReference type="NCBI Taxonomy" id="2762297"/>
    <lineage>
        <taxon>Bacteria</taxon>
        <taxon>Pseudomonadati</taxon>
        <taxon>Pseudomonadota</taxon>
        <taxon>Betaproteobacteria</taxon>
        <taxon>Burkholderiales</taxon>
        <taxon>Oxalobacteraceae</taxon>
        <taxon>Undibacterium</taxon>
    </lineage>
</organism>
<evidence type="ECO:0000256" key="7">
    <source>
        <dbReference type="ARBA" id="ARBA00033135"/>
    </source>
</evidence>
<evidence type="ECO:0000256" key="5">
    <source>
        <dbReference type="ARBA" id="ARBA00023163"/>
    </source>
</evidence>
<evidence type="ECO:0000256" key="6">
    <source>
        <dbReference type="ARBA" id="ARBA00029628"/>
    </source>
</evidence>
<dbReference type="InterPro" id="IPR011067">
    <property type="entry name" value="Plasmid_toxin/cell-grow_inhib"/>
</dbReference>
<reference evidence="8 9" key="1">
    <citation type="submission" date="2020-08" db="EMBL/GenBank/DDBJ databases">
        <title>Novel species isolated from subtropical streams in China.</title>
        <authorList>
            <person name="Lu H."/>
        </authorList>
    </citation>
    <scope>NUCLEOTIDE SEQUENCE [LARGE SCALE GENOMIC DNA]</scope>
    <source>
        <strain evidence="8 9">LX15W</strain>
    </source>
</reference>
<gene>
    <name evidence="8" type="ORF">H8K55_16365</name>
</gene>
<comment type="caution">
    <text evidence="8">The sequence shown here is derived from an EMBL/GenBank/DDBJ whole genome shotgun (WGS) entry which is preliminary data.</text>
</comment>
<dbReference type="InterPro" id="IPR002712">
    <property type="entry name" value="CcdB"/>
</dbReference>